<dbReference type="OrthoDB" id="3507586at2"/>
<dbReference type="PRINTS" id="PR00412">
    <property type="entry name" value="EPOXHYDRLASE"/>
</dbReference>
<evidence type="ECO:0000259" key="3">
    <source>
        <dbReference type="Pfam" id="PF00561"/>
    </source>
</evidence>
<dbReference type="PANTHER" id="PTHR43329">
    <property type="entry name" value="EPOXIDE HYDROLASE"/>
    <property type="match status" value="1"/>
</dbReference>
<dbReference type="Gene3D" id="3.40.50.1820">
    <property type="entry name" value="alpha/beta hydrolase"/>
    <property type="match status" value="1"/>
</dbReference>
<protein>
    <submittedName>
        <fullName evidence="4">Alpha/beta hydrolase</fullName>
    </submittedName>
</protein>
<dbReference type="RefSeq" id="WP_146356267.1">
    <property type="nucleotide sequence ID" value="NZ_VOBR01000020.1"/>
</dbReference>
<feature type="domain" description="AB hydrolase-1" evidence="3">
    <location>
        <begin position="52"/>
        <end position="295"/>
    </location>
</feature>
<dbReference type="Pfam" id="PF00561">
    <property type="entry name" value="Abhydrolase_1"/>
    <property type="match status" value="1"/>
</dbReference>
<evidence type="ECO:0000313" key="4">
    <source>
        <dbReference type="EMBL" id="TWP48494.1"/>
    </source>
</evidence>
<organism evidence="4 5">
    <name type="scientific">Lentzea tibetensis</name>
    <dbReference type="NCBI Taxonomy" id="2591470"/>
    <lineage>
        <taxon>Bacteria</taxon>
        <taxon>Bacillati</taxon>
        <taxon>Actinomycetota</taxon>
        <taxon>Actinomycetes</taxon>
        <taxon>Pseudonocardiales</taxon>
        <taxon>Pseudonocardiaceae</taxon>
        <taxon>Lentzea</taxon>
    </lineage>
</organism>
<gene>
    <name evidence="4" type="ORF">FKR81_28305</name>
</gene>
<evidence type="ECO:0000256" key="1">
    <source>
        <dbReference type="ARBA" id="ARBA00022801"/>
    </source>
</evidence>
<dbReference type="Proteomes" id="UP000316639">
    <property type="component" value="Unassembled WGS sequence"/>
</dbReference>
<reference evidence="4 5" key="1">
    <citation type="submission" date="2019-07" db="EMBL/GenBank/DDBJ databases">
        <title>Lentzea xizangensis sp. nov., isolated from Qinghai-Tibetan Plateau Soils.</title>
        <authorList>
            <person name="Huang J."/>
        </authorList>
    </citation>
    <scope>NUCLEOTIDE SEQUENCE [LARGE SCALE GENOMIC DNA]</scope>
    <source>
        <strain evidence="4 5">FXJ1.1311</strain>
    </source>
</reference>
<dbReference type="GO" id="GO:0016787">
    <property type="term" value="F:hydrolase activity"/>
    <property type="evidence" value="ECO:0007669"/>
    <property type="project" value="UniProtKB-KW"/>
</dbReference>
<dbReference type="InterPro" id="IPR000639">
    <property type="entry name" value="Epox_hydrolase-like"/>
</dbReference>
<evidence type="ECO:0000313" key="5">
    <source>
        <dbReference type="Proteomes" id="UP000316639"/>
    </source>
</evidence>
<proteinExistence type="predicted"/>
<sequence length="316" mass="33827">MRSDLTRYPAAEGPGSASGAPQLPAGFTETFTSRFVEAGGLRQHVVIGGDGPPLLLVHGWPETWYAWRFLMPALAEDFTVIAVDQRGMGLTDKPADGYDTGTLAGDLAALMDELGHERFAVAGHDTGMIISYALAADFPDRVERLVVAEVPGPPGVVPAPPLFVPEAVNNRIWHIPFNRVDNDLTEQLVTGREAIFFGYEFAIQGGNVPADAVDYYVSGLSNPDSLHGSFGFYRAWDATQTQNGERKNQPLTMPVLAVGGEASWGDHVGHGMEATAKDVRTVVIPGAGHWVAEQAPEAMLAALTEFLAPYRAEAAS</sequence>
<dbReference type="InterPro" id="IPR029058">
    <property type="entry name" value="AB_hydrolase_fold"/>
</dbReference>
<keyword evidence="1 4" id="KW-0378">Hydrolase</keyword>
<name>A0A563EMH5_9PSEU</name>
<dbReference type="InterPro" id="IPR000073">
    <property type="entry name" value="AB_hydrolase_1"/>
</dbReference>
<dbReference type="PRINTS" id="PR00111">
    <property type="entry name" value="ABHYDROLASE"/>
</dbReference>
<dbReference type="AlphaFoldDB" id="A0A563EMH5"/>
<dbReference type="SUPFAM" id="SSF53474">
    <property type="entry name" value="alpha/beta-Hydrolases"/>
    <property type="match status" value="1"/>
</dbReference>
<keyword evidence="5" id="KW-1185">Reference proteome</keyword>
<evidence type="ECO:0000256" key="2">
    <source>
        <dbReference type="SAM" id="MobiDB-lite"/>
    </source>
</evidence>
<feature type="region of interest" description="Disordered" evidence="2">
    <location>
        <begin position="1"/>
        <end position="23"/>
    </location>
</feature>
<comment type="caution">
    <text evidence="4">The sequence shown here is derived from an EMBL/GenBank/DDBJ whole genome shotgun (WGS) entry which is preliminary data.</text>
</comment>
<accession>A0A563EMH5</accession>
<dbReference type="EMBL" id="VOBR01000020">
    <property type="protein sequence ID" value="TWP48494.1"/>
    <property type="molecule type" value="Genomic_DNA"/>
</dbReference>
<feature type="compositionally biased region" description="Low complexity" evidence="2">
    <location>
        <begin position="9"/>
        <end position="21"/>
    </location>
</feature>